<dbReference type="GO" id="GO:0003676">
    <property type="term" value="F:nucleic acid binding"/>
    <property type="evidence" value="ECO:0007669"/>
    <property type="project" value="InterPro"/>
</dbReference>
<evidence type="ECO:0000256" key="4">
    <source>
        <dbReference type="SAM" id="MobiDB-lite"/>
    </source>
</evidence>
<evidence type="ECO:0000256" key="2">
    <source>
        <dbReference type="ARBA" id="ARBA00022750"/>
    </source>
</evidence>
<sequence>MGAPAGSGSHAILRIEGKQFRGLVDTGADVSVISKEFWPPSWSTTEAMGSVKGVGVPDDTQRSAAVLRWQDEEGQTGWFQPYIISGIAVNLWGRDVLEGLQACIVTGKGKQGYACIFPENFSKPVWIPARNIKLQQGSKRETSQTNEDLAPGVTPCSCRQSTTSATEGSDSKQSTEDEEQEENKPDNKQPRGHLRHGAQCANSCTLKGTVGTGAGLNPSSTPPSSPSCCGPRFSVCQQPCSRHCSSHMLTAWSDWGWYQ</sequence>
<dbReference type="Gene3D" id="2.40.70.10">
    <property type="entry name" value="Acid Proteases"/>
    <property type="match status" value="1"/>
</dbReference>
<dbReference type="AlphaFoldDB" id="A0AA40LUA5"/>
<dbReference type="InterPro" id="IPR036862">
    <property type="entry name" value="Integrase_C_dom_sf_retrovir"/>
</dbReference>
<dbReference type="GO" id="GO:0006508">
    <property type="term" value="P:proteolysis"/>
    <property type="evidence" value="ECO:0007669"/>
    <property type="project" value="UniProtKB-KW"/>
</dbReference>
<feature type="compositionally biased region" description="Polar residues" evidence="4">
    <location>
        <begin position="157"/>
        <end position="168"/>
    </location>
</feature>
<comment type="caution">
    <text evidence="6">The sequence shown here is derived from an EMBL/GenBank/DDBJ whole genome shotgun (WGS) entry which is preliminary data.</text>
</comment>
<keyword evidence="2" id="KW-0064">Aspartyl protease</keyword>
<dbReference type="Proteomes" id="UP001177744">
    <property type="component" value="Unassembled WGS sequence"/>
</dbReference>
<feature type="domain" description="Peptidase A2" evidence="5">
    <location>
        <begin position="20"/>
        <end position="96"/>
    </location>
</feature>
<dbReference type="PANTHER" id="PTHR19422:SF123">
    <property type="entry name" value="RT1 CLASS I, LOCUS CE15"/>
    <property type="match status" value="1"/>
</dbReference>
<evidence type="ECO:0000313" key="7">
    <source>
        <dbReference type="Proteomes" id="UP001177744"/>
    </source>
</evidence>
<dbReference type="PROSITE" id="PS00141">
    <property type="entry name" value="ASP_PROTEASE"/>
    <property type="match status" value="1"/>
</dbReference>
<evidence type="ECO:0000256" key="1">
    <source>
        <dbReference type="ARBA" id="ARBA00022670"/>
    </source>
</evidence>
<accession>A0AA40LUA5</accession>
<protein>
    <recommendedName>
        <fullName evidence="5">Peptidase A2 domain-containing protein</fullName>
    </recommendedName>
</protein>
<dbReference type="InterPro" id="IPR034170">
    <property type="entry name" value="Retropepsin-like_cat_dom"/>
</dbReference>
<dbReference type="InterPro" id="IPR018061">
    <property type="entry name" value="Retropepsins"/>
</dbReference>
<dbReference type="InterPro" id="IPR001995">
    <property type="entry name" value="Peptidase_A2_cat"/>
</dbReference>
<dbReference type="PROSITE" id="PS50175">
    <property type="entry name" value="ASP_PROT_RETROV"/>
    <property type="match status" value="1"/>
</dbReference>
<dbReference type="InterPro" id="IPR051592">
    <property type="entry name" value="HERV-K_Pro_peptidase_A2"/>
</dbReference>
<dbReference type="Pfam" id="PF00077">
    <property type="entry name" value="RVP"/>
    <property type="match status" value="1"/>
</dbReference>
<gene>
    <name evidence="6" type="ORF">QTO34_014429</name>
</gene>
<name>A0AA40LUA5_CNENI</name>
<organism evidence="6 7">
    <name type="scientific">Cnephaeus nilssonii</name>
    <name type="common">Northern bat</name>
    <name type="synonym">Eptesicus nilssonii</name>
    <dbReference type="NCBI Taxonomy" id="3371016"/>
    <lineage>
        <taxon>Eukaryota</taxon>
        <taxon>Metazoa</taxon>
        <taxon>Chordata</taxon>
        <taxon>Craniata</taxon>
        <taxon>Vertebrata</taxon>
        <taxon>Euteleostomi</taxon>
        <taxon>Mammalia</taxon>
        <taxon>Eutheria</taxon>
        <taxon>Laurasiatheria</taxon>
        <taxon>Chiroptera</taxon>
        <taxon>Yangochiroptera</taxon>
        <taxon>Vespertilionidae</taxon>
        <taxon>Cnephaeus</taxon>
    </lineage>
</organism>
<dbReference type="GO" id="GO:0004190">
    <property type="term" value="F:aspartic-type endopeptidase activity"/>
    <property type="evidence" value="ECO:0007669"/>
    <property type="project" value="UniProtKB-KW"/>
</dbReference>
<keyword evidence="7" id="KW-1185">Reference proteome</keyword>
<feature type="compositionally biased region" description="Polar residues" evidence="4">
    <location>
        <begin position="135"/>
        <end position="147"/>
    </location>
</feature>
<dbReference type="Gene3D" id="2.30.30.10">
    <property type="entry name" value="Integrase, C-terminal domain superfamily, retroviral"/>
    <property type="match status" value="1"/>
</dbReference>
<proteinExistence type="predicted"/>
<evidence type="ECO:0000256" key="3">
    <source>
        <dbReference type="ARBA" id="ARBA00022801"/>
    </source>
</evidence>
<keyword evidence="1" id="KW-0645">Protease</keyword>
<evidence type="ECO:0000313" key="6">
    <source>
        <dbReference type="EMBL" id="KAK1343874.1"/>
    </source>
</evidence>
<dbReference type="EMBL" id="JAULJE010000004">
    <property type="protein sequence ID" value="KAK1343874.1"/>
    <property type="molecule type" value="Genomic_DNA"/>
</dbReference>
<dbReference type="InterPro" id="IPR001969">
    <property type="entry name" value="Aspartic_peptidase_AS"/>
</dbReference>
<keyword evidence="3" id="KW-0378">Hydrolase</keyword>
<dbReference type="CDD" id="cd05482">
    <property type="entry name" value="HIV_retropepsin_like"/>
    <property type="match status" value="1"/>
</dbReference>
<dbReference type="InterPro" id="IPR021109">
    <property type="entry name" value="Peptidase_aspartic_dom_sf"/>
</dbReference>
<dbReference type="PANTHER" id="PTHR19422">
    <property type="entry name" value="GAG RETROVIRAL POLYPROTEIN"/>
    <property type="match status" value="1"/>
</dbReference>
<feature type="region of interest" description="Disordered" evidence="4">
    <location>
        <begin position="135"/>
        <end position="195"/>
    </location>
</feature>
<reference evidence="6" key="1">
    <citation type="submission" date="2023-06" db="EMBL/GenBank/DDBJ databases">
        <title>Reference genome for the Northern bat (Eptesicus nilssonii), a most northern bat species.</title>
        <authorList>
            <person name="Laine V.N."/>
            <person name="Pulliainen A.T."/>
            <person name="Lilley T.M."/>
        </authorList>
    </citation>
    <scope>NUCLEOTIDE SEQUENCE</scope>
    <source>
        <strain evidence="6">BLF_Eptnil</strain>
        <tissue evidence="6">Kidney</tissue>
    </source>
</reference>
<dbReference type="SUPFAM" id="SSF50630">
    <property type="entry name" value="Acid proteases"/>
    <property type="match status" value="1"/>
</dbReference>
<dbReference type="SUPFAM" id="SSF50122">
    <property type="entry name" value="DNA-binding domain of retroviral integrase"/>
    <property type="match status" value="1"/>
</dbReference>
<evidence type="ECO:0000259" key="5">
    <source>
        <dbReference type="PROSITE" id="PS50175"/>
    </source>
</evidence>